<evidence type="ECO:0000256" key="1">
    <source>
        <dbReference type="SAM" id="MobiDB-lite"/>
    </source>
</evidence>
<sequence length="435" mass="45618">MSPVSVPWPAQTPHPTASSSSSPISVQKKGKRAEMPSRTERDLSLYPRGIANQSQIGASISKAECFDSSNAVYSCWPLNSTFVNQSDSTQFVWNSNQPSFRQFNLVDIALIRADTGRTVTSFLSQTNPTNRAGSIPLTVDDPWWGSDGSQWDGTPLSFPFYFLVDTSGDDFRTAQPQATFTAVQTTFASSVLASMSSASAAAAASSSSLLASESSASAASSSSGANSGSTNPSSLQNGSGGSSSFPHWAIAVITILGFFALLAFAMLVFLVCNRARKDRENHPTRRGSTGSQSPIMTKDVGGGDLLSSPPAKEAALGAGIGAAGAYSASEKDRAHSFVSPDGASTHSDTPFSGADAAVMAEAFRKALRKPDFAAQPVEEGESPSGDGDQPELLNRELAEEGRDLRSVGSSRGVRVETLSPDEHEGDPPTEHDSML</sequence>
<keyword evidence="2" id="KW-0472">Membrane</keyword>
<dbReference type="Proteomes" id="UP000053477">
    <property type="component" value="Unassembled WGS sequence"/>
</dbReference>
<keyword evidence="2" id="KW-1133">Transmembrane helix</keyword>
<name>A0A0H2RZU7_9AGAM</name>
<dbReference type="InParanoid" id="A0A0H2RZU7"/>
<proteinExistence type="predicted"/>
<dbReference type="STRING" id="27342.A0A0H2RZU7"/>
<keyword evidence="2" id="KW-0812">Transmembrane</keyword>
<organism evidence="3 4">
    <name type="scientific">Schizopora paradoxa</name>
    <dbReference type="NCBI Taxonomy" id="27342"/>
    <lineage>
        <taxon>Eukaryota</taxon>
        <taxon>Fungi</taxon>
        <taxon>Dikarya</taxon>
        <taxon>Basidiomycota</taxon>
        <taxon>Agaricomycotina</taxon>
        <taxon>Agaricomycetes</taxon>
        <taxon>Hymenochaetales</taxon>
        <taxon>Schizoporaceae</taxon>
        <taxon>Schizopora</taxon>
    </lineage>
</organism>
<dbReference type="AlphaFoldDB" id="A0A0H2RZU7"/>
<evidence type="ECO:0000256" key="2">
    <source>
        <dbReference type="SAM" id="Phobius"/>
    </source>
</evidence>
<feature type="transmembrane region" description="Helical" evidence="2">
    <location>
        <begin position="248"/>
        <end position="272"/>
    </location>
</feature>
<gene>
    <name evidence="3" type="ORF">SCHPADRAFT_821630</name>
</gene>
<protein>
    <submittedName>
        <fullName evidence="3">Uncharacterized protein</fullName>
    </submittedName>
</protein>
<evidence type="ECO:0000313" key="4">
    <source>
        <dbReference type="Proteomes" id="UP000053477"/>
    </source>
</evidence>
<feature type="compositionally biased region" description="Basic and acidic residues" evidence="1">
    <location>
        <begin position="420"/>
        <end position="435"/>
    </location>
</feature>
<evidence type="ECO:0000313" key="3">
    <source>
        <dbReference type="EMBL" id="KLO17274.1"/>
    </source>
</evidence>
<feature type="region of interest" description="Disordered" evidence="1">
    <location>
        <begin position="1"/>
        <end position="45"/>
    </location>
</feature>
<keyword evidence="4" id="KW-1185">Reference proteome</keyword>
<feature type="compositionally biased region" description="Basic and acidic residues" evidence="1">
    <location>
        <begin position="393"/>
        <end position="405"/>
    </location>
</feature>
<reference evidence="3 4" key="1">
    <citation type="submission" date="2015-04" db="EMBL/GenBank/DDBJ databases">
        <title>Complete genome sequence of Schizopora paradoxa KUC8140, a cosmopolitan wood degrader in East Asia.</title>
        <authorList>
            <consortium name="DOE Joint Genome Institute"/>
            <person name="Min B."/>
            <person name="Park H."/>
            <person name="Jang Y."/>
            <person name="Kim J.-J."/>
            <person name="Kim K.H."/>
            <person name="Pangilinan J."/>
            <person name="Lipzen A."/>
            <person name="Riley R."/>
            <person name="Grigoriev I.V."/>
            <person name="Spatafora J.W."/>
            <person name="Choi I.-G."/>
        </authorList>
    </citation>
    <scope>NUCLEOTIDE SEQUENCE [LARGE SCALE GENOMIC DNA]</scope>
    <source>
        <strain evidence="3 4">KUC8140</strain>
    </source>
</reference>
<dbReference type="OrthoDB" id="2278929at2759"/>
<accession>A0A0H2RZU7</accession>
<dbReference type="EMBL" id="KQ085906">
    <property type="protein sequence ID" value="KLO17274.1"/>
    <property type="molecule type" value="Genomic_DNA"/>
</dbReference>
<feature type="compositionally biased region" description="Basic and acidic residues" evidence="1">
    <location>
        <begin position="32"/>
        <end position="43"/>
    </location>
</feature>
<feature type="region of interest" description="Disordered" evidence="1">
    <location>
        <begin position="373"/>
        <end position="435"/>
    </location>
</feature>